<evidence type="ECO:0000313" key="5">
    <source>
        <dbReference type="Proteomes" id="UP000234323"/>
    </source>
</evidence>
<evidence type="ECO:0000259" key="3">
    <source>
        <dbReference type="Pfam" id="PF03061"/>
    </source>
</evidence>
<dbReference type="InterPro" id="IPR039298">
    <property type="entry name" value="ACOT13"/>
</dbReference>
<gene>
    <name evidence="4" type="ORF">RhiirA4_315368</name>
</gene>
<reference evidence="4 5" key="1">
    <citation type="submission" date="2015-10" db="EMBL/GenBank/DDBJ databases">
        <title>Genome analyses suggest a sexual origin of heterokaryosis in a supposedly ancient asexual fungus.</title>
        <authorList>
            <person name="Ropars J."/>
            <person name="Sedzielewska K."/>
            <person name="Noel J."/>
            <person name="Charron P."/>
            <person name="Farinelli L."/>
            <person name="Marton T."/>
            <person name="Kruger M."/>
            <person name="Pelin A."/>
            <person name="Brachmann A."/>
            <person name="Corradi N."/>
        </authorList>
    </citation>
    <scope>NUCLEOTIDE SEQUENCE [LARGE SCALE GENOMIC DNA]</scope>
    <source>
        <strain evidence="4 5">A4</strain>
    </source>
</reference>
<evidence type="ECO:0000313" key="4">
    <source>
        <dbReference type="EMBL" id="PKY42023.1"/>
    </source>
</evidence>
<organism evidence="4 5">
    <name type="scientific">Rhizophagus irregularis</name>
    <dbReference type="NCBI Taxonomy" id="588596"/>
    <lineage>
        <taxon>Eukaryota</taxon>
        <taxon>Fungi</taxon>
        <taxon>Fungi incertae sedis</taxon>
        <taxon>Mucoromycota</taxon>
        <taxon>Glomeromycotina</taxon>
        <taxon>Glomeromycetes</taxon>
        <taxon>Glomerales</taxon>
        <taxon>Glomeraceae</taxon>
        <taxon>Rhizophagus</taxon>
    </lineage>
</organism>
<sequence>MSIPSRLAFARKVLQNFMATDGFDKILMGKMTITDVADGKITCELPVEKIHLNRLGIVHGGFLSTLVDIGGSIALSTKGMYTTGVSTDLNITFLNSAKEGDIIIMDSECVKLGKTLAYTTVDLKNKIDGKIIAMGRHTKFIAASLNHPNNVKL</sequence>
<dbReference type="InterPro" id="IPR006683">
    <property type="entry name" value="Thioestr_dom"/>
</dbReference>
<evidence type="ECO:0000256" key="1">
    <source>
        <dbReference type="ARBA" id="ARBA00008324"/>
    </source>
</evidence>
<accession>A0A2I1G5W6</accession>
<keyword evidence="2" id="KW-0378">Hydrolase</keyword>
<keyword evidence="4" id="KW-0413">Isomerase</keyword>
<dbReference type="OrthoDB" id="46529at2759"/>
<dbReference type="NCBIfam" id="TIGR00369">
    <property type="entry name" value="unchar_dom_1"/>
    <property type="match status" value="1"/>
</dbReference>
<dbReference type="AlphaFoldDB" id="A0A2I1G5W6"/>
<dbReference type="EMBL" id="LLXI01000179">
    <property type="protein sequence ID" value="PKY42023.1"/>
    <property type="molecule type" value="Genomic_DNA"/>
</dbReference>
<dbReference type="Pfam" id="PF03061">
    <property type="entry name" value="4HBT"/>
    <property type="match status" value="1"/>
</dbReference>
<dbReference type="GO" id="GO:0047617">
    <property type="term" value="F:fatty acyl-CoA hydrolase activity"/>
    <property type="evidence" value="ECO:0007669"/>
    <property type="project" value="InterPro"/>
</dbReference>
<keyword evidence="5" id="KW-1185">Reference proteome</keyword>
<proteinExistence type="inferred from homology"/>
<dbReference type="FunFam" id="3.10.129.10:FF:000033">
    <property type="entry name" value="acyl-coenzyme A thioesterase 13"/>
    <property type="match status" value="1"/>
</dbReference>
<dbReference type="VEuPathDB" id="FungiDB:RhiirA1_470615"/>
<dbReference type="InterPro" id="IPR003736">
    <property type="entry name" value="PAAI_dom"/>
</dbReference>
<dbReference type="InterPro" id="IPR029069">
    <property type="entry name" value="HotDog_dom_sf"/>
</dbReference>
<name>A0A2I1G5W6_9GLOM</name>
<feature type="domain" description="Thioesterase" evidence="3">
    <location>
        <begin position="56"/>
        <end position="130"/>
    </location>
</feature>
<dbReference type="PANTHER" id="PTHR21660">
    <property type="entry name" value="THIOESTERASE SUPERFAMILY MEMBER-RELATED"/>
    <property type="match status" value="1"/>
</dbReference>
<dbReference type="GO" id="GO:0016853">
    <property type="term" value="F:isomerase activity"/>
    <property type="evidence" value="ECO:0007669"/>
    <property type="project" value="UniProtKB-KW"/>
</dbReference>
<dbReference type="Proteomes" id="UP000234323">
    <property type="component" value="Unassembled WGS sequence"/>
</dbReference>
<evidence type="ECO:0000256" key="2">
    <source>
        <dbReference type="ARBA" id="ARBA00022801"/>
    </source>
</evidence>
<protein>
    <submittedName>
        <fullName evidence="4">Thioesterase/thiol ester dehydrase-isomerase</fullName>
    </submittedName>
</protein>
<dbReference type="VEuPathDB" id="FungiDB:FUN_015091"/>
<dbReference type="Gene3D" id="3.10.129.10">
    <property type="entry name" value="Hotdog Thioesterase"/>
    <property type="match status" value="1"/>
</dbReference>
<dbReference type="PANTHER" id="PTHR21660:SF1">
    <property type="entry name" value="ACYL-COENZYME A THIOESTERASE 13"/>
    <property type="match status" value="1"/>
</dbReference>
<comment type="caution">
    <text evidence="4">The sequence shown here is derived from an EMBL/GenBank/DDBJ whole genome shotgun (WGS) entry which is preliminary data.</text>
</comment>
<dbReference type="CDD" id="cd03443">
    <property type="entry name" value="PaaI_thioesterase"/>
    <property type="match status" value="1"/>
</dbReference>
<dbReference type="SUPFAM" id="SSF54637">
    <property type="entry name" value="Thioesterase/thiol ester dehydrase-isomerase"/>
    <property type="match status" value="1"/>
</dbReference>
<comment type="similarity">
    <text evidence="1">Belongs to the thioesterase PaaI family.</text>
</comment>
<dbReference type="VEuPathDB" id="FungiDB:RhiirFUN_010875"/>